<keyword evidence="2" id="KW-1185">Reference proteome</keyword>
<dbReference type="GeneID" id="6079601"/>
<protein>
    <submittedName>
        <fullName evidence="1">Predicted protein</fullName>
    </submittedName>
</protein>
<gene>
    <name evidence="1" type="ORF">LACBIDRAFT_329824</name>
</gene>
<name>B0DJC2_LACBS</name>
<dbReference type="RefSeq" id="XP_001883937.1">
    <property type="nucleotide sequence ID" value="XM_001883902.1"/>
</dbReference>
<evidence type="ECO:0000313" key="1">
    <source>
        <dbReference type="EMBL" id="EDR05379.1"/>
    </source>
</evidence>
<evidence type="ECO:0000313" key="2">
    <source>
        <dbReference type="Proteomes" id="UP000001194"/>
    </source>
</evidence>
<dbReference type="OrthoDB" id="3365472at2759"/>
<organism evidence="2">
    <name type="scientific">Laccaria bicolor (strain S238N-H82 / ATCC MYA-4686)</name>
    <name type="common">Bicoloured deceiver</name>
    <name type="synonym">Laccaria laccata var. bicolor</name>
    <dbReference type="NCBI Taxonomy" id="486041"/>
    <lineage>
        <taxon>Eukaryota</taxon>
        <taxon>Fungi</taxon>
        <taxon>Dikarya</taxon>
        <taxon>Basidiomycota</taxon>
        <taxon>Agaricomycotina</taxon>
        <taxon>Agaricomycetes</taxon>
        <taxon>Agaricomycetidae</taxon>
        <taxon>Agaricales</taxon>
        <taxon>Agaricineae</taxon>
        <taxon>Hydnangiaceae</taxon>
        <taxon>Laccaria</taxon>
    </lineage>
</organism>
<proteinExistence type="predicted"/>
<dbReference type="InParanoid" id="B0DJC2"/>
<dbReference type="EMBL" id="DS547113">
    <property type="protein sequence ID" value="EDR05379.1"/>
    <property type="molecule type" value="Genomic_DNA"/>
</dbReference>
<dbReference type="HOGENOM" id="CLU_2073576_0_0_1"/>
<sequence length="118" mass="13892">MRSFASGHREVCVEQIYYGEFDKMCSQPTSDFGEEEAQAIRYGSTTFLPRQAKRPTVETRSWSYDKPRTHFIMQLPRKIVKRMERQIVDGVEVELEIEEVVDEPRKRLFLFPAPSRCS</sequence>
<dbReference type="AlphaFoldDB" id="B0DJC2"/>
<dbReference type="Proteomes" id="UP000001194">
    <property type="component" value="Unassembled WGS sequence"/>
</dbReference>
<dbReference type="KEGG" id="lbc:LACBIDRAFT_329824"/>
<reference evidence="1 2" key="1">
    <citation type="journal article" date="2008" name="Nature">
        <title>The genome of Laccaria bicolor provides insights into mycorrhizal symbiosis.</title>
        <authorList>
            <person name="Martin F."/>
            <person name="Aerts A."/>
            <person name="Ahren D."/>
            <person name="Brun A."/>
            <person name="Danchin E.G.J."/>
            <person name="Duchaussoy F."/>
            <person name="Gibon J."/>
            <person name="Kohler A."/>
            <person name="Lindquist E."/>
            <person name="Pereda V."/>
            <person name="Salamov A."/>
            <person name="Shapiro H.J."/>
            <person name="Wuyts J."/>
            <person name="Blaudez D."/>
            <person name="Buee M."/>
            <person name="Brokstein P."/>
            <person name="Canbaeck B."/>
            <person name="Cohen D."/>
            <person name="Courty P.E."/>
            <person name="Coutinho P.M."/>
            <person name="Delaruelle C."/>
            <person name="Detter J.C."/>
            <person name="Deveau A."/>
            <person name="DiFazio S."/>
            <person name="Duplessis S."/>
            <person name="Fraissinet-Tachet L."/>
            <person name="Lucic E."/>
            <person name="Frey-Klett P."/>
            <person name="Fourrey C."/>
            <person name="Feussner I."/>
            <person name="Gay G."/>
            <person name="Grimwood J."/>
            <person name="Hoegger P.J."/>
            <person name="Jain P."/>
            <person name="Kilaru S."/>
            <person name="Labbe J."/>
            <person name="Lin Y.C."/>
            <person name="Legue V."/>
            <person name="Le Tacon F."/>
            <person name="Marmeisse R."/>
            <person name="Melayah D."/>
            <person name="Montanini B."/>
            <person name="Muratet M."/>
            <person name="Nehls U."/>
            <person name="Niculita-Hirzel H."/>
            <person name="Oudot-Le Secq M.P."/>
            <person name="Peter M."/>
            <person name="Quesneville H."/>
            <person name="Rajashekar B."/>
            <person name="Reich M."/>
            <person name="Rouhier N."/>
            <person name="Schmutz J."/>
            <person name="Yin T."/>
            <person name="Chalot M."/>
            <person name="Henrissat B."/>
            <person name="Kuees U."/>
            <person name="Lucas S."/>
            <person name="Van de Peer Y."/>
            <person name="Podila G.K."/>
            <person name="Polle A."/>
            <person name="Pukkila P.J."/>
            <person name="Richardson P.M."/>
            <person name="Rouze P."/>
            <person name="Sanders I.R."/>
            <person name="Stajich J.E."/>
            <person name="Tunlid A."/>
            <person name="Tuskan G."/>
            <person name="Grigoriev I.V."/>
        </authorList>
    </citation>
    <scope>NUCLEOTIDE SEQUENCE [LARGE SCALE GENOMIC DNA]</scope>
    <source>
        <strain evidence="2">S238N-H82 / ATCC MYA-4686</strain>
    </source>
</reference>
<accession>B0DJC2</accession>